<feature type="compositionally biased region" description="Acidic residues" evidence="4">
    <location>
        <begin position="160"/>
        <end position="172"/>
    </location>
</feature>
<dbReference type="GO" id="GO:0043130">
    <property type="term" value="F:ubiquitin binding"/>
    <property type="evidence" value="ECO:0007669"/>
    <property type="project" value="TreeGrafter"/>
</dbReference>
<dbReference type="InterPro" id="IPR021772">
    <property type="entry name" value="WDR48/Bun107"/>
</dbReference>
<evidence type="ECO:0000256" key="3">
    <source>
        <dbReference type="PROSITE-ProRule" id="PRU00221"/>
    </source>
</evidence>
<feature type="region of interest" description="Disordered" evidence="4">
    <location>
        <begin position="850"/>
        <end position="869"/>
    </location>
</feature>
<dbReference type="GeneID" id="25983658"/>
<organism evidence="5 6">
    <name type="scientific">Trichosporon asahii var. asahii (strain ATCC 90039 / CBS 2479 / JCM 2466 / KCTC 7840 / NBRC 103889/ NCYC 2677 / UAMH 7654)</name>
    <name type="common">Yeast</name>
    <dbReference type="NCBI Taxonomy" id="1186058"/>
    <lineage>
        <taxon>Eukaryota</taxon>
        <taxon>Fungi</taxon>
        <taxon>Dikarya</taxon>
        <taxon>Basidiomycota</taxon>
        <taxon>Agaricomycotina</taxon>
        <taxon>Tremellomycetes</taxon>
        <taxon>Trichosporonales</taxon>
        <taxon>Trichosporonaceae</taxon>
        <taxon>Trichosporon</taxon>
    </lineage>
</organism>
<evidence type="ECO:0000256" key="1">
    <source>
        <dbReference type="ARBA" id="ARBA00022574"/>
    </source>
</evidence>
<sequence length="1233" mass="134399">MVAEPNKRRVSYIIPPPEGETPLLNLPSFGTVASDDRYYPLLERKPAAPVTNGISNGTRGPLASRNPFLQSPPPPRVDPVQSQPPRPRHPRHRLGVSSLALDTSTVLSGCDSPGGILYTGGRDGLVASWELHVPHSKRRGRRYRPVGRGQRVRWERLGDGGEDWNEDDEEGDQDHGSFESSDDDDDELNSRIPYEDKWEIDRSAIARQPPSPTTFRQSVQTHTDWVNAMTLCNMNQTVITASSDRTIRAWSPHAEGEPAVPALIGYHTDYVRSLAFARHPGILFSGALDRDIAIWDIASPRPNEPVLKVRLSDKDDGCVGLEGEWGSIYALGVDPMGHTLAAGTPERVVRLWDPRAGDNSVTKLVGHTECVRSIVISDDGRYMLTGSSDTTVKLWSIGENRCLHTFNHHTSSVWALHSTHPNLERFYSGSRDGYLCAVDVEQCGDMSEGECVVLAREGDIDRPGDYESKTGDEAIRSIVAMDDEYVWTATSSSDVHRWRDVGRRVCRMDEDLDLDDPVYIAPDESQPLVNQPEVEPQPIIDNSPMRNRRFEGGESLNRVDSQDSRQVAFAPASVTAASPTAPSGIPSSIHGRLNHGHTSSIMSEASVLPPDETRNGIPYESLVCLGLPDSPYHFGFSGATHSQASINSANRARSPDDSPEAPFNEPRRGDARRAFEDRDVASEALPLRREADATIDGSPGLIRSLILNDRLHVLTLDTHGEVAIWHLIRGECLGRFSQADVAEALELERGVEDARMEIKLHPHEVLELVQRRIEGKNAVLPWCQVDTKVGQITVHLEGDRVFAAEILAEEMGVDERSLPKDINSINIGKVALSSLFRGLIKAEEAEVHSIASSSPQSHPSSLPSVSRSPVQPMSIAIPAGAPRHRARAMSSASSTGLTPAINIAGLATPAAVPAVRPEPTTPFGQSAPAASGWLAAKREGFGASPTTPISGSLAKSSENKDYFSLGRQASSGGGEPKSPAAVTSPPPKTKKTWFGKKKAAEPMAPLAEERKEVDSGPQLSDRDRAQLMFLDQLRSKQFHPPGPETPFLPLPASTNVIVSEQAHADGAYMVTYRSQVGGTERDLEPLEMNSPYWLLDFLFTNSIPDRVIPKIPIILLPEGLSVSSGKGLKVQASRTARVRGVIEHLAGILAKEEEQAPGTVPRALGALVRDRSSSTASNMSGIARPRPEELMELVCGEHVALPEMKVGALKQFYWRGGPDMVLHYRPRGVPLTS</sequence>
<dbReference type="InterPro" id="IPR051246">
    <property type="entry name" value="WDR48"/>
</dbReference>
<feature type="region of interest" description="Disordered" evidence="4">
    <location>
        <begin position="964"/>
        <end position="1020"/>
    </location>
</feature>
<evidence type="ECO:0000313" key="6">
    <source>
        <dbReference type="Proteomes" id="UP000002748"/>
    </source>
</evidence>
<accession>J5R3R0</accession>
<keyword evidence="1 3" id="KW-0853">WD repeat</keyword>
<dbReference type="InterPro" id="IPR001680">
    <property type="entry name" value="WD40_rpt"/>
</dbReference>
<feature type="repeat" description="WD" evidence="3">
    <location>
        <begin position="264"/>
        <end position="305"/>
    </location>
</feature>
<dbReference type="Pfam" id="PF00400">
    <property type="entry name" value="WD40"/>
    <property type="match status" value="4"/>
</dbReference>
<protein>
    <submittedName>
        <fullName evidence="5">Uncharacterized protein</fullName>
    </submittedName>
</protein>
<dbReference type="Gene3D" id="2.130.10.10">
    <property type="entry name" value="YVTN repeat-like/Quinoprotein amine dehydrogenase"/>
    <property type="match status" value="2"/>
</dbReference>
<feature type="region of interest" description="Disordered" evidence="4">
    <location>
        <begin position="157"/>
        <end position="189"/>
    </location>
</feature>
<feature type="region of interest" description="Disordered" evidence="4">
    <location>
        <begin position="528"/>
        <end position="596"/>
    </location>
</feature>
<dbReference type="RefSeq" id="XP_014181947.1">
    <property type="nucleotide sequence ID" value="XM_014326472.1"/>
</dbReference>
<feature type="region of interest" description="Disordered" evidence="4">
    <location>
        <begin position="645"/>
        <end position="677"/>
    </location>
</feature>
<feature type="repeat" description="WD" evidence="3">
    <location>
        <begin position="219"/>
        <end position="251"/>
    </location>
</feature>
<evidence type="ECO:0000256" key="2">
    <source>
        <dbReference type="ARBA" id="ARBA00022737"/>
    </source>
</evidence>
<proteinExistence type="predicted"/>
<comment type="caution">
    <text evidence="5">The sequence shown here is derived from an EMBL/GenBank/DDBJ whole genome shotgun (WGS) entry which is preliminary data.</text>
</comment>
<dbReference type="PANTHER" id="PTHR19862:SF14">
    <property type="entry name" value="WD REPEAT-CONTAINING PROTEIN 48"/>
    <property type="match status" value="1"/>
</dbReference>
<keyword evidence="2" id="KW-0677">Repeat</keyword>
<reference evidence="5 6" key="1">
    <citation type="journal article" date="2012" name="Eukaryot. Cell">
        <title>Draft genome sequence of CBS 2479, the standard type strain of Trichosporon asahii.</title>
        <authorList>
            <person name="Yang R.Y."/>
            <person name="Li H.T."/>
            <person name="Zhu H."/>
            <person name="Zhou G.P."/>
            <person name="Wang M."/>
            <person name="Wang L."/>
        </authorList>
    </citation>
    <scope>NUCLEOTIDE SEQUENCE [LARGE SCALE GENOMIC DNA]</scope>
    <source>
        <strain evidence="6">ATCC 90039 / CBS 2479 / JCM 2466 / KCTC 7840 / NCYC 2677 / UAMH 7654</strain>
    </source>
</reference>
<dbReference type="SUPFAM" id="SSF50978">
    <property type="entry name" value="WD40 repeat-like"/>
    <property type="match status" value="1"/>
</dbReference>
<dbReference type="InterPro" id="IPR015943">
    <property type="entry name" value="WD40/YVTN_repeat-like_dom_sf"/>
</dbReference>
<dbReference type="InterPro" id="IPR036322">
    <property type="entry name" value="WD40_repeat_dom_sf"/>
</dbReference>
<evidence type="ECO:0000256" key="4">
    <source>
        <dbReference type="SAM" id="MobiDB-lite"/>
    </source>
</evidence>
<evidence type="ECO:0000313" key="5">
    <source>
        <dbReference type="EMBL" id="EJT50523.1"/>
    </source>
</evidence>
<dbReference type="VEuPathDB" id="FungiDB:A1Q1_00144"/>
<dbReference type="InterPro" id="IPR019775">
    <property type="entry name" value="WD40_repeat_CS"/>
</dbReference>
<feature type="compositionally biased region" description="Low complexity" evidence="4">
    <location>
        <begin position="567"/>
        <end position="583"/>
    </location>
</feature>
<gene>
    <name evidence="5" type="ORF">A1Q1_00144</name>
</gene>
<dbReference type="SMART" id="SM00320">
    <property type="entry name" value="WD40"/>
    <property type="match status" value="7"/>
</dbReference>
<dbReference type="Pfam" id="PF11816">
    <property type="entry name" value="DUF3337"/>
    <property type="match status" value="1"/>
</dbReference>
<dbReference type="PROSITE" id="PS00678">
    <property type="entry name" value="WD_REPEATS_1"/>
    <property type="match status" value="1"/>
</dbReference>
<name>J5R3R0_TRIAS</name>
<dbReference type="KEGG" id="tasa:A1Q1_00144"/>
<dbReference type="Proteomes" id="UP000002748">
    <property type="component" value="Unassembled WGS sequence"/>
</dbReference>
<feature type="compositionally biased region" description="Basic residues" evidence="4">
    <location>
        <begin position="988"/>
        <end position="997"/>
    </location>
</feature>
<dbReference type="EMBL" id="ALBS01000099">
    <property type="protein sequence ID" value="EJT50523.1"/>
    <property type="molecule type" value="Genomic_DNA"/>
</dbReference>
<feature type="compositionally biased region" description="Basic and acidic residues" evidence="4">
    <location>
        <begin position="665"/>
        <end position="677"/>
    </location>
</feature>
<dbReference type="PANTHER" id="PTHR19862">
    <property type="entry name" value="WD REPEAT-CONTAINING PROTEIN 48"/>
    <property type="match status" value="1"/>
</dbReference>
<dbReference type="HOGENOM" id="CLU_002197_1_0_1"/>
<dbReference type="PROSITE" id="PS50082">
    <property type="entry name" value="WD_REPEATS_2"/>
    <property type="match status" value="4"/>
</dbReference>
<feature type="compositionally biased region" description="Pro residues" evidence="4">
    <location>
        <begin position="70"/>
        <end position="85"/>
    </location>
</feature>
<dbReference type="GO" id="GO:0000724">
    <property type="term" value="P:double-strand break repair via homologous recombination"/>
    <property type="evidence" value="ECO:0007669"/>
    <property type="project" value="TreeGrafter"/>
</dbReference>
<feature type="compositionally biased region" description="Basic and acidic residues" evidence="4">
    <location>
        <begin position="1007"/>
        <end position="1020"/>
    </location>
</feature>
<feature type="repeat" description="WD" evidence="3">
    <location>
        <begin position="364"/>
        <end position="405"/>
    </location>
</feature>
<dbReference type="PROSITE" id="PS50294">
    <property type="entry name" value="WD_REPEATS_REGION"/>
    <property type="match status" value="3"/>
</dbReference>
<dbReference type="AlphaFoldDB" id="J5R3R0"/>
<dbReference type="OrthoDB" id="2421129at2759"/>
<feature type="repeat" description="WD" evidence="3">
    <location>
        <begin position="321"/>
        <end position="362"/>
    </location>
</feature>
<feature type="region of interest" description="Disordered" evidence="4">
    <location>
        <begin position="1"/>
        <end position="28"/>
    </location>
</feature>
<feature type="region of interest" description="Disordered" evidence="4">
    <location>
        <begin position="44"/>
        <end position="93"/>
    </location>
</feature>
<dbReference type="CDD" id="cd00200">
    <property type="entry name" value="WD40"/>
    <property type="match status" value="1"/>
</dbReference>